<dbReference type="KEGG" id="dha:DEHA2E18810g"/>
<keyword evidence="2 4" id="KW-0175">Coiled coil</keyword>
<evidence type="ECO:0000256" key="3">
    <source>
        <dbReference type="ARBA" id="ARBA00023242"/>
    </source>
</evidence>
<dbReference type="PANTHER" id="PTHR18898">
    <property type="entry name" value="NUCLEOPROTEIN TPR-RELATED"/>
    <property type="match status" value="1"/>
</dbReference>
<protein>
    <submittedName>
        <fullName evidence="8">DEHA2E18810p</fullName>
    </submittedName>
</protein>
<evidence type="ECO:0000256" key="2">
    <source>
        <dbReference type="ARBA" id="ARBA00023054"/>
    </source>
</evidence>
<feature type="domain" description="Nucleoprotein TPR/MLP1-2" evidence="6">
    <location>
        <begin position="1258"/>
        <end position="1381"/>
    </location>
</feature>
<proteinExistence type="predicted"/>
<feature type="coiled-coil region" evidence="4">
    <location>
        <begin position="1494"/>
        <end position="1611"/>
    </location>
</feature>
<feature type="coiled-coil region" evidence="4">
    <location>
        <begin position="1157"/>
        <end position="1255"/>
    </location>
</feature>
<dbReference type="FunCoup" id="Q6BNV2">
    <property type="interactions" value="1179"/>
</dbReference>
<feature type="region of interest" description="Disordered" evidence="5">
    <location>
        <begin position="220"/>
        <end position="259"/>
    </location>
</feature>
<feature type="compositionally biased region" description="Polar residues" evidence="5">
    <location>
        <begin position="1958"/>
        <end position="1969"/>
    </location>
</feature>
<keyword evidence="9" id="KW-1185">Reference proteome</keyword>
<dbReference type="Pfam" id="PF07926">
    <property type="entry name" value="TPR_MLP1_2"/>
    <property type="match status" value="1"/>
</dbReference>
<dbReference type="RefSeq" id="XP_460118.2">
    <property type="nucleotide sequence ID" value="XM_460118.2"/>
</dbReference>
<comment type="subcellular location">
    <subcellularLocation>
        <location evidence="1">Nucleus</location>
    </subcellularLocation>
</comment>
<feature type="coiled-coil region" evidence="4">
    <location>
        <begin position="1298"/>
        <end position="1444"/>
    </location>
</feature>
<sequence>MSENHKEVQESTSGDDDQTNPQQHQVQINETEGRVEGDVNGLDQRQNREVPVETNEESDFGNLGAGGYSEFDTRTMEWEPLDQGNGDTPQVSLTNENQENEMSSGTGLELKQQGSEQENQNQENEQVQDQQQEDQQVQDQQQENQQQQYHDQEGTNLQQEQQSDYQDQDQENEDDINTSTLHPLQPNQSFTTPSKSLPPLKDIELITTPKAFSVAKDADADVPNVSSSPLITAKNTQMDPGQGGDNHPKSNDNNQGDDDDIERSVVRAFLGVSQQDLNSLSTDVISKMHKRSIELQELKSDNEFLKINQEQAISIQNKKSKLLSSKLSKLDKSNTELRQERVTLSNEKEIYIKTIGQLKDENSTIMDKLSQIEYQSKKYDSNYSEQIGERDQEILKLNDSLNKLTKTNIEQNQKINEVIKELNDTRNEKFTLKLENSKISNELSYIKNQRTWYEEELKSVQRRFTDLIKKHESEFLMRSNKLSSLTTKNEALDRLNKSQAEHINGLQNDLEKEISKASSLDSKFEIEKIKLDKELKNKEELLELTQVQSSQRNERIEQLESYIEEIKNKLGESINLLEADLSKKNETILVLEEKLRRTEEVLDKELHKETDLPKLSVSAEMIASTKADGISLSSLYSEYNHLKKQLVLERSQKERLANQLESFVAELESKRPTIANYSDQIKFYENSLQEMIGKVESIRLEKLEGEKEYNKLKSRVSEYNNDLVSMKKLCRDLGKQLCYYLIHSKIRDSKEDPLTLTERKAIENILERSGNNDGVKETDTDQLISDRLVGFTNIIELQQKNEGLLTVVRQLGKKLENKDDEFNGGLESAAIDEAKDAILTLENELDSVHVKLDAVSKERDVLKSMVDSTTKNGSRGELKFLTDANSDLKSKLNETEKVLKELQLQSSIALKDFNEKLRVVTNSKNELTLNLSSIKHSAELAEARFANAHKSLENAREEINQYKKDIEFWKNQTSKQEYSLISKSNELKDVENTLNEERIVINNLKTEKEIWNSYQKTLNDDISQLRSDKSHLNEFVVNLQSLLKERESSSKELSIKLTQSIENYQALRDRLSEKEERISILSNQSELALRAQNSKLEQINELNSLVRDYKGRLAEKSSLVEKLSQKVQELQDSQSISSTLEGFKNSHDEIGKPNQLSQNYERELERASNDLRIAESQVSEFSDLAKAAELALTNSTNTFEKYKTESESKINGLLKEKESLKSELRDLSDLFNQSKQEAIDIEKKYSNEVEELKLKIGESIMKANAYDDLKKDYESKFQSVAKDMESQSKISDENQKKYHEELHRNTELTNEMDKLKSQCNSLEKSIGQLTTKLNSTKLLLEKKDESIEEEKQSIQDELDSSRLKVKDLQDQNNVLLNQLELSKLACTTDVSEASSNDDLRAVVSYLRREKDSAEAKLTSYFEDQQRLEQRLIQVTTELEATKSELSKSQSNINVTDGSSTNEHNRLLDQLQQLNILRESNTTLRNENSVNVQRISELESELQSVTSKLEPLEKKVSELSMQNEVKEQTIRLIKEENENNRTQLESNRGRDFAESDSEDIKAMKQRFTNLKNEFQNKLSAHRSKTKELEKTVDSLRVELANTKQHLVDAETNYTQELMNTRSNSDGLKNESLQNDKINSASKEIANAYEKYDTLKKESEVKIMSLVNEKKSLESALQTLKAKIDSLDSEDSNKKFEEKLNALKAQFENEKTELKKNVQNEFDVRLKQELAKVNSDLLENRTKHDKEDQTNKELEAAIKEKNEALEKTFQEKKSQLEDELKVKLEQKLKEKVDEEVSKRSSGETNGDMNLVRDELIKQHEGEIARLRKDFDTQLSKAKDDVKNVTEKKFEIKLRMLNKKLDKLEGKNLTDRSVSSSTKTPVDETNKLSVSSLPATPNLAQDSLQPITSQESSKLPLGHQFTESTLTVHRPTIDRTNSSNKALQAQKPNVEKLGQKRPMVNKSQNTNKRTKE</sequence>
<dbReference type="STRING" id="284592.Q6BNV2"/>
<dbReference type="OrthoDB" id="343070at2759"/>
<evidence type="ECO:0000259" key="6">
    <source>
        <dbReference type="Pfam" id="PF07926"/>
    </source>
</evidence>
<feature type="coiled-coil region" evidence="4">
    <location>
        <begin position="1057"/>
        <end position="1084"/>
    </location>
</feature>
<feature type="compositionally biased region" description="Polar residues" evidence="5">
    <location>
        <begin position="1868"/>
        <end position="1877"/>
    </location>
</feature>
<feature type="coiled-coil region" evidence="4">
    <location>
        <begin position="878"/>
        <end position="905"/>
    </location>
</feature>
<dbReference type="eggNOG" id="KOG4674">
    <property type="taxonomic scope" value="Eukaryota"/>
</dbReference>
<evidence type="ECO:0000256" key="5">
    <source>
        <dbReference type="SAM" id="MobiDB-lite"/>
    </source>
</evidence>
<feature type="coiled-coil region" evidence="4">
    <location>
        <begin position="1636"/>
        <end position="1718"/>
    </location>
</feature>
<feature type="coiled-coil region" evidence="4">
    <location>
        <begin position="1742"/>
        <end position="1784"/>
    </location>
</feature>
<dbReference type="HOGENOM" id="CLU_002593_0_0_1"/>
<dbReference type="Proteomes" id="UP000000599">
    <property type="component" value="Chromosome E"/>
</dbReference>
<dbReference type="PANTHER" id="PTHR18898:SF2">
    <property type="entry name" value="NUCLEOPROTEIN TPR"/>
    <property type="match status" value="1"/>
</dbReference>
<dbReference type="VEuPathDB" id="FungiDB:DEHA2E18810g"/>
<feature type="region of interest" description="Disordered" evidence="5">
    <location>
        <begin position="1866"/>
        <end position="1969"/>
    </location>
</feature>
<dbReference type="GO" id="GO:0005643">
    <property type="term" value="C:nuclear pore"/>
    <property type="evidence" value="ECO:0007669"/>
    <property type="project" value="TreeGrafter"/>
</dbReference>
<dbReference type="GO" id="GO:0017056">
    <property type="term" value="F:structural constituent of nuclear pore"/>
    <property type="evidence" value="ECO:0007669"/>
    <property type="project" value="TreeGrafter"/>
</dbReference>
<gene>
    <name evidence="8" type="ordered locus">DEHA2E18810g</name>
</gene>
<feature type="region of interest" description="Disordered" evidence="5">
    <location>
        <begin position="1"/>
        <end position="201"/>
    </location>
</feature>
<dbReference type="InParanoid" id="Q6BNV2"/>
<dbReference type="Pfam" id="PF25785">
    <property type="entry name" value="TPR"/>
    <property type="match status" value="1"/>
</dbReference>
<organism evidence="8 9">
    <name type="scientific">Debaryomyces hansenii (strain ATCC 36239 / CBS 767 / BCRC 21394 / JCM 1990 / NBRC 0083 / IGC 2968)</name>
    <name type="common">Yeast</name>
    <name type="synonym">Torulaspora hansenii</name>
    <dbReference type="NCBI Taxonomy" id="284592"/>
    <lineage>
        <taxon>Eukaryota</taxon>
        <taxon>Fungi</taxon>
        <taxon>Dikarya</taxon>
        <taxon>Ascomycota</taxon>
        <taxon>Saccharomycotina</taxon>
        <taxon>Pichiomycetes</taxon>
        <taxon>Debaryomycetaceae</taxon>
        <taxon>Debaryomyces</taxon>
    </lineage>
</organism>
<feature type="compositionally biased region" description="Polar residues" evidence="5">
    <location>
        <begin position="224"/>
        <end position="239"/>
    </location>
</feature>
<keyword evidence="3" id="KW-0539">Nucleus</keyword>
<feature type="compositionally biased region" description="Polar residues" evidence="5">
    <location>
        <begin position="177"/>
        <end position="195"/>
    </location>
</feature>
<reference evidence="8 9" key="1">
    <citation type="journal article" date="2004" name="Nature">
        <title>Genome evolution in yeasts.</title>
        <authorList>
            <consortium name="Genolevures"/>
            <person name="Dujon B."/>
            <person name="Sherman D."/>
            <person name="Fischer G."/>
            <person name="Durrens P."/>
            <person name="Casaregola S."/>
            <person name="Lafontaine I."/>
            <person name="de Montigny J."/>
            <person name="Marck C."/>
            <person name="Neuveglise C."/>
            <person name="Talla E."/>
            <person name="Goffard N."/>
            <person name="Frangeul L."/>
            <person name="Aigle M."/>
            <person name="Anthouard V."/>
            <person name="Babour A."/>
            <person name="Barbe V."/>
            <person name="Barnay S."/>
            <person name="Blanchin S."/>
            <person name="Beckerich J.M."/>
            <person name="Beyne E."/>
            <person name="Bleykasten C."/>
            <person name="Boisrame A."/>
            <person name="Boyer J."/>
            <person name="Cattolico L."/>
            <person name="Confanioleri F."/>
            <person name="de Daruvar A."/>
            <person name="Despons L."/>
            <person name="Fabre E."/>
            <person name="Fairhead C."/>
            <person name="Ferry-Dumazet H."/>
            <person name="Groppi A."/>
            <person name="Hantraye F."/>
            <person name="Hennequin C."/>
            <person name="Jauniaux N."/>
            <person name="Joyet P."/>
            <person name="Kachouri R."/>
            <person name="Kerrest A."/>
            <person name="Koszul R."/>
            <person name="Lemaire M."/>
            <person name="Lesur I."/>
            <person name="Ma L."/>
            <person name="Muller H."/>
            <person name="Nicaud J.M."/>
            <person name="Nikolski M."/>
            <person name="Oztas S."/>
            <person name="Ozier-Kalogeropoulos O."/>
            <person name="Pellenz S."/>
            <person name="Potier S."/>
            <person name="Richard G.F."/>
            <person name="Straub M.L."/>
            <person name="Suleau A."/>
            <person name="Swennene D."/>
            <person name="Tekaia F."/>
            <person name="Wesolowski-Louvel M."/>
            <person name="Westhof E."/>
            <person name="Wirth B."/>
            <person name="Zeniou-Meyer M."/>
            <person name="Zivanovic I."/>
            <person name="Bolotin-Fukuhara M."/>
            <person name="Thierry A."/>
            <person name="Bouchier C."/>
            <person name="Caudron B."/>
            <person name="Scarpelli C."/>
            <person name="Gaillardin C."/>
            <person name="Weissenbach J."/>
            <person name="Wincker P."/>
            <person name="Souciet J.L."/>
        </authorList>
    </citation>
    <scope>NUCLEOTIDE SEQUENCE [LARGE SCALE GENOMIC DNA]</scope>
    <source>
        <strain evidence="9">ATCC 36239 / CBS 767 / BCRC 21394 / JCM 1990 / NBRC 0083 / IGC 2968</strain>
    </source>
</reference>
<feature type="coiled-coil region" evidence="4">
    <location>
        <begin position="401"/>
        <end position="428"/>
    </location>
</feature>
<feature type="compositionally biased region" description="Polar residues" evidence="5">
    <location>
        <begin position="1884"/>
        <end position="1910"/>
    </location>
</feature>
<feature type="coiled-coil region" evidence="4">
    <location>
        <begin position="528"/>
        <end position="608"/>
    </location>
</feature>
<feature type="compositionally biased region" description="Polar residues" evidence="5">
    <location>
        <begin position="19"/>
        <end position="30"/>
    </location>
</feature>
<feature type="domain" description="NUA/TPR/MLP1-2-like" evidence="7">
    <location>
        <begin position="709"/>
        <end position="819"/>
    </location>
</feature>
<dbReference type="GO" id="GO:0006406">
    <property type="term" value="P:mRNA export from nucleus"/>
    <property type="evidence" value="ECO:0007669"/>
    <property type="project" value="TreeGrafter"/>
</dbReference>
<evidence type="ECO:0000256" key="1">
    <source>
        <dbReference type="ARBA" id="ARBA00004123"/>
    </source>
</evidence>
<dbReference type="EMBL" id="CR382137">
    <property type="protein sequence ID" value="CAG88388.2"/>
    <property type="molecule type" value="Genomic_DNA"/>
</dbReference>
<dbReference type="InterPro" id="IPR057974">
    <property type="entry name" value="NUA/TPR/MLP1-2-like_dom"/>
</dbReference>
<dbReference type="InterPro" id="IPR012929">
    <property type="entry name" value="Nucleoprot-TPR/MLP1-2_dom"/>
</dbReference>
<evidence type="ECO:0000313" key="8">
    <source>
        <dbReference type="EMBL" id="CAG88388.2"/>
    </source>
</evidence>
<feature type="coiled-coil region" evidence="4">
    <location>
        <begin position="1814"/>
        <end position="1864"/>
    </location>
</feature>
<dbReference type="OMA" id="HAQQNYE"/>
<feature type="compositionally biased region" description="Polar residues" evidence="5">
    <location>
        <begin position="1931"/>
        <end position="1944"/>
    </location>
</feature>
<feature type="compositionally biased region" description="Acidic residues" evidence="5">
    <location>
        <begin position="166"/>
        <end position="176"/>
    </location>
</feature>
<evidence type="ECO:0000313" key="9">
    <source>
        <dbReference type="Proteomes" id="UP000000599"/>
    </source>
</evidence>
<feature type="compositionally biased region" description="Polar residues" evidence="5">
    <location>
        <begin position="85"/>
        <end position="106"/>
    </location>
</feature>
<evidence type="ECO:0000259" key="7">
    <source>
        <dbReference type="Pfam" id="PF25785"/>
    </source>
</evidence>
<feature type="coiled-coil region" evidence="4">
    <location>
        <begin position="938"/>
        <end position="1007"/>
    </location>
</feature>
<name>Q6BNV2_DEBHA</name>
<feature type="compositionally biased region" description="Low complexity" evidence="5">
    <location>
        <begin position="112"/>
        <end position="149"/>
    </location>
</feature>
<dbReference type="GeneID" id="2902883"/>
<accession>Q6BNV2</accession>
<evidence type="ECO:0000256" key="4">
    <source>
        <dbReference type="SAM" id="Coils"/>
    </source>
</evidence>
<dbReference type="GO" id="GO:0006606">
    <property type="term" value="P:protein import into nucleus"/>
    <property type="evidence" value="ECO:0007669"/>
    <property type="project" value="InterPro"/>
</dbReference>
<feature type="coiled-coil region" evidence="4">
    <location>
        <begin position="639"/>
        <end position="729"/>
    </location>
</feature>